<reference evidence="2 3" key="1">
    <citation type="submission" date="2019-11" db="EMBL/GenBank/DDBJ databases">
        <authorList>
            <person name="Im W.T."/>
        </authorList>
    </citation>
    <scope>NUCLEOTIDE SEQUENCE [LARGE SCALE GENOMIC DNA]</scope>
    <source>
        <strain evidence="2 3">SB-02</strain>
    </source>
</reference>
<dbReference type="Gene3D" id="2.40.160.60">
    <property type="entry name" value="Outer membrane protein transport protein (OMPP1/FadL/TodX)"/>
    <property type="match status" value="1"/>
</dbReference>
<dbReference type="EMBL" id="CP046566">
    <property type="protein sequence ID" value="QGW29451.1"/>
    <property type="molecule type" value="Genomic_DNA"/>
</dbReference>
<dbReference type="KEGG" id="fls:GLV81_16265"/>
<dbReference type="AlphaFoldDB" id="A0A6I6H4Z7"/>
<dbReference type="Proteomes" id="UP000426027">
    <property type="component" value="Chromosome"/>
</dbReference>
<evidence type="ECO:0000256" key="1">
    <source>
        <dbReference type="SAM" id="SignalP"/>
    </source>
</evidence>
<feature type="signal peptide" evidence="1">
    <location>
        <begin position="1"/>
        <end position="24"/>
    </location>
</feature>
<evidence type="ECO:0000313" key="2">
    <source>
        <dbReference type="EMBL" id="QGW29451.1"/>
    </source>
</evidence>
<protein>
    <recommendedName>
        <fullName evidence="4">Aromatic hydrocarbon degradation protein</fullName>
    </recommendedName>
</protein>
<accession>A0A6I6H4Z7</accession>
<organism evidence="2 3">
    <name type="scientific">Phnomibacter ginsenosidimutans</name>
    <dbReference type="NCBI Taxonomy" id="2676868"/>
    <lineage>
        <taxon>Bacteria</taxon>
        <taxon>Pseudomonadati</taxon>
        <taxon>Bacteroidota</taxon>
        <taxon>Chitinophagia</taxon>
        <taxon>Chitinophagales</taxon>
        <taxon>Chitinophagaceae</taxon>
        <taxon>Phnomibacter</taxon>
    </lineage>
</organism>
<evidence type="ECO:0008006" key="4">
    <source>
        <dbReference type="Google" id="ProtNLM"/>
    </source>
</evidence>
<evidence type="ECO:0000313" key="3">
    <source>
        <dbReference type="Proteomes" id="UP000426027"/>
    </source>
</evidence>
<proteinExistence type="predicted"/>
<gene>
    <name evidence="2" type="ORF">GLV81_16265</name>
</gene>
<feature type="chain" id="PRO_5026107658" description="Aromatic hydrocarbon degradation protein" evidence="1">
    <location>
        <begin position="25"/>
        <end position="415"/>
    </location>
</feature>
<name>A0A6I6H4Z7_9BACT</name>
<dbReference type="RefSeq" id="WP_157479803.1">
    <property type="nucleotide sequence ID" value="NZ_CP046566.1"/>
</dbReference>
<sequence>MFLTTTTKQLLLLCFCCAGFTAAAQPGINSLYSAYGFGLMDLRDNNAYTSMSGAGIALRGTHTINTLNPASYSAINAHRLLFEMSVQGSSQQYVTSTQNLSGGDINFKRAAIAANLFKNWTSVISMQRLSQVDYKSVSVRNVGGSVSKITDYITGSGGLNQAFLGNAWQVGKHFSVGLNTGMIFGSVNKKNQVLAGEQYNLTVEQNDFYSQFFWKAGLQWTSRIGKTQWTVGGTFQPALQLDRISDYYIKDANETVLVEEKGGTQSFQYPMQYAAGISMQKGGSTFSLDAIRQPWSSVNYRGTNFKTKDASNFALGYRYTKMVNSYYGKIEKYSLSAGLQFDDGYLEIYKVPIRTYSATVGMGFPSRNGTGYYNFSVRTGQRGQVGTTLVKEKFVDVHVNISLATLLFVKGRQYD</sequence>
<keyword evidence="1" id="KW-0732">Signal</keyword>
<keyword evidence="3" id="KW-1185">Reference proteome</keyword>